<sequence length="389" mass="45206">MANIKKITKKNGTTVYREQIYLGTDCMTGKQVYTTISAPTKKELKQKREFKINEFKDNGYTRYKSVTVKNYRELSELWLKNHKLEVKPQTYSQTVSELRTHLLPVFGDMKVERITLPMVQEFVNKLASNDKLGRVSFRIILSINKRILKYAVNLQIINVNPADNVIVPKNKKNISKKKELKFFETSQLKQFKDYLDSLPNTFKNYYHKTLYLTLLSTGLRIGEAVALEWSDIDLDNGYIDVNKTVAFSRMETNSTKSEAGNRKISIDKNTVLMLRLYKARQYQCFMEHGYSSKMAKYVFSNGFNIYPNRTNLQLVLTKHLKQAGLPRFTFHAFRHTHASLLLNAGISYKELQHRLGHSTLAMTMDIYSHLSKEKEKDAVNFFEKAMANL</sequence>
<proteinExistence type="inferred from homology"/>
<dbReference type="Pfam" id="PF14659">
    <property type="entry name" value="Phage_int_SAM_3"/>
    <property type="match status" value="1"/>
</dbReference>
<evidence type="ECO:0000256" key="3">
    <source>
        <dbReference type="ARBA" id="ARBA00023125"/>
    </source>
</evidence>
<dbReference type="PANTHER" id="PTHR30349:SF64">
    <property type="entry name" value="PROPHAGE INTEGRASE INTD-RELATED"/>
    <property type="match status" value="1"/>
</dbReference>
<dbReference type="AlphaFoldDB" id="A0A6N3C7K0"/>
<dbReference type="InterPro" id="IPR050090">
    <property type="entry name" value="Tyrosine_recombinase_XerCD"/>
</dbReference>
<organism evidence="6">
    <name type="scientific">Streptococcus lutetiensis</name>
    <dbReference type="NCBI Taxonomy" id="150055"/>
    <lineage>
        <taxon>Bacteria</taxon>
        <taxon>Bacillati</taxon>
        <taxon>Bacillota</taxon>
        <taxon>Bacilli</taxon>
        <taxon>Lactobacillales</taxon>
        <taxon>Streptococcaceae</taxon>
        <taxon>Streptococcus</taxon>
    </lineage>
</organism>
<dbReference type="Gene3D" id="1.10.443.10">
    <property type="entry name" value="Intergrase catalytic core"/>
    <property type="match status" value="1"/>
</dbReference>
<dbReference type="InterPro" id="IPR004107">
    <property type="entry name" value="Integrase_SAM-like_N"/>
</dbReference>
<keyword evidence="4" id="KW-0233">DNA recombination</keyword>
<dbReference type="InterPro" id="IPR013762">
    <property type="entry name" value="Integrase-like_cat_sf"/>
</dbReference>
<name>A0A6N3C7K0_9STRE</name>
<evidence type="ECO:0000313" key="6">
    <source>
        <dbReference type="EMBL" id="VYU12025.1"/>
    </source>
</evidence>
<reference evidence="6" key="1">
    <citation type="submission" date="2019-11" db="EMBL/GenBank/DDBJ databases">
        <authorList>
            <person name="Feng L."/>
        </authorList>
    </citation>
    <scope>NUCLEOTIDE SEQUENCE</scope>
    <source>
        <strain evidence="6">SLutetiensisLFYP71</strain>
    </source>
</reference>
<protein>
    <submittedName>
        <fullName evidence="6">Prophage phiRv2 integrase</fullName>
    </submittedName>
</protein>
<evidence type="ECO:0000256" key="2">
    <source>
        <dbReference type="ARBA" id="ARBA00022908"/>
    </source>
</evidence>
<dbReference type="InterPro" id="IPR002104">
    <property type="entry name" value="Integrase_catalytic"/>
</dbReference>
<dbReference type="SUPFAM" id="SSF56349">
    <property type="entry name" value="DNA breaking-rejoining enzymes"/>
    <property type="match status" value="1"/>
</dbReference>
<dbReference type="RefSeq" id="WP_278635859.1">
    <property type="nucleotide sequence ID" value="NZ_CACRUI010000025.1"/>
</dbReference>
<dbReference type="Gene3D" id="1.10.150.130">
    <property type="match status" value="1"/>
</dbReference>
<keyword evidence="3" id="KW-0238">DNA-binding</keyword>
<dbReference type="CDD" id="cd01189">
    <property type="entry name" value="INT_ICEBs1_C_like"/>
    <property type="match status" value="1"/>
</dbReference>
<dbReference type="PANTHER" id="PTHR30349">
    <property type="entry name" value="PHAGE INTEGRASE-RELATED"/>
    <property type="match status" value="1"/>
</dbReference>
<dbReference type="EMBL" id="CACRUI010000025">
    <property type="protein sequence ID" value="VYU12025.1"/>
    <property type="molecule type" value="Genomic_DNA"/>
</dbReference>
<dbReference type="GO" id="GO:0003677">
    <property type="term" value="F:DNA binding"/>
    <property type="evidence" value="ECO:0007669"/>
    <property type="project" value="UniProtKB-KW"/>
</dbReference>
<comment type="similarity">
    <text evidence="1">Belongs to the 'phage' integrase family.</text>
</comment>
<accession>A0A6N3C7K0</accession>
<dbReference type="Pfam" id="PF00589">
    <property type="entry name" value="Phage_integrase"/>
    <property type="match status" value="1"/>
</dbReference>
<feature type="domain" description="Tyr recombinase" evidence="5">
    <location>
        <begin position="178"/>
        <end position="380"/>
    </location>
</feature>
<evidence type="ECO:0000256" key="1">
    <source>
        <dbReference type="ARBA" id="ARBA00008857"/>
    </source>
</evidence>
<dbReference type="InterPro" id="IPR010998">
    <property type="entry name" value="Integrase_recombinase_N"/>
</dbReference>
<gene>
    <name evidence="6" type="ORF">SLLFYP71_01524</name>
</gene>
<dbReference type="GO" id="GO:0006310">
    <property type="term" value="P:DNA recombination"/>
    <property type="evidence" value="ECO:0007669"/>
    <property type="project" value="UniProtKB-KW"/>
</dbReference>
<evidence type="ECO:0000259" key="5">
    <source>
        <dbReference type="PROSITE" id="PS51898"/>
    </source>
</evidence>
<dbReference type="PROSITE" id="PS51898">
    <property type="entry name" value="TYR_RECOMBINASE"/>
    <property type="match status" value="1"/>
</dbReference>
<keyword evidence="2" id="KW-0229">DNA integration</keyword>
<evidence type="ECO:0000256" key="4">
    <source>
        <dbReference type="ARBA" id="ARBA00023172"/>
    </source>
</evidence>
<dbReference type="GO" id="GO:0015074">
    <property type="term" value="P:DNA integration"/>
    <property type="evidence" value="ECO:0007669"/>
    <property type="project" value="UniProtKB-KW"/>
</dbReference>
<dbReference type="InterPro" id="IPR011010">
    <property type="entry name" value="DNA_brk_join_enz"/>
</dbReference>